<keyword evidence="2" id="KW-1133">Transmembrane helix</keyword>
<evidence type="ECO:0000256" key="2">
    <source>
        <dbReference type="SAM" id="Phobius"/>
    </source>
</evidence>
<dbReference type="SUPFAM" id="SSF54523">
    <property type="entry name" value="Pili subunits"/>
    <property type="match status" value="1"/>
</dbReference>
<dbReference type="Pfam" id="PF07963">
    <property type="entry name" value="N_methyl"/>
    <property type="match status" value="1"/>
</dbReference>
<sequence>MMTKNGFTLIELMIVVVIIGILAAIAYPNYIEYSKRTKRVEAQTFMQDMAQKLTAYKIANGSFKDIGTSGLVNSTIPSTGASNYNLSITDIDGVAYSATTKNGSWRLTATPINGMLNTGVLTLDSQGKQCWYKDALVCSPWDGK</sequence>
<evidence type="ECO:0000313" key="4">
    <source>
        <dbReference type="Proteomes" id="UP000827069"/>
    </source>
</evidence>
<dbReference type="AlphaFoldDB" id="A0ABD7F865"/>
<organism evidence="3 4">
    <name type="scientific">Acinetobacter septicus</name>
    <dbReference type="NCBI Taxonomy" id="465797"/>
    <lineage>
        <taxon>Bacteria</taxon>
        <taxon>Pseudomonadati</taxon>
        <taxon>Pseudomonadota</taxon>
        <taxon>Gammaproteobacteria</taxon>
        <taxon>Moraxellales</taxon>
        <taxon>Moraxellaceae</taxon>
        <taxon>Acinetobacter</taxon>
    </lineage>
</organism>
<dbReference type="EMBL" id="CP079898">
    <property type="protein sequence ID" value="QXZ21856.1"/>
    <property type="molecule type" value="Genomic_DNA"/>
</dbReference>
<accession>A0ABD7F865</accession>
<dbReference type="InterPro" id="IPR031982">
    <property type="entry name" value="PilE-like"/>
</dbReference>
<dbReference type="PANTHER" id="PTHR30093:SF47">
    <property type="entry name" value="TYPE IV PILUS NON-CORE MINOR PILIN PILE"/>
    <property type="match status" value="1"/>
</dbReference>
<dbReference type="InterPro" id="IPR000983">
    <property type="entry name" value="Bac_GSPG_pilin"/>
</dbReference>
<name>A0ABD7F865_9GAMM</name>
<dbReference type="Gene3D" id="3.30.700.10">
    <property type="entry name" value="Glycoprotein, Type 4 Pilin"/>
    <property type="match status" value="1"/>
</dbReference>
<dbReference type="PRINTS" id="PR00813">
    <property type="entry name" value="BCTERIALGSPG"/>
</dbReference>
<keyword evidence="2" id="KW-0812">Transmembrane</keyword>
<dbReference type="RefSeq" id="WP_035271797.1">
    <property type="nucleotide sequence ID" value="NZ_CP079898.1"/>
</dbReference>
<proteinExistence type="predicted"/>
<dbReference type="NCBIfam" id="TIGR02532">
    <property type="entry name" value="IV_pilin_GFxxxE"/>
    <property type="match status" value="1"/>
</dbReference>
<dbReference type="Proteomes" id="UP000827069">
    <property type="component" value="Chromosome"/>
</dbReference>
<reference evidence="3 4" key="1">
    <citation type="submission" date="2021-07" db="EMBL/GenBank/DDBJ databases">
        <title>FDA dAtabase for Regulatory Grade micrObial Sequences (FDA-ARGOS): Supporting development and validation of Infectious Disease Dx tests.</title>
        <authorList>
            <person name="Sproer C."/>
            <person name="Gronow S."/>
            <person name="Severitt S."/>
            <person name="Schroder I."/>
            <person name="Tallon L."/>
            <person name="Sadzewicz L."/>
            <person name="Zhao X."/>
            <person name="Boylan J."/>
            <person name="Ott S."/>
            <person name="Bowen H."/>
            <person name="Vavikolanu K."/>
            <person name="Mehta A."/>
            <person name="Aluvathingal J."/>
            <person name="Nadendla S."/>
            <person name="Lowell S."/>
            <person name="Myers T."/>
            <person name="Yan Y."/>
        </authorList>
    </citation>
    <scope>NUCLEOTIDE SEQUENCE [LARGE SCALE GENOMIC DNA]</scope>
    <source>
        <strain evidence="3 4">FDAARGOS_1401</strain>
    </source>
</reference>
<dbReference type="PANTHER" id="PTHR30093">
    <property type="entry name" value="GENERAL SECRETION PATHWAY PROTEIN G"/>
    <property type="match status" value="1"/>
</dbReference>
<keyword evidence="2" id="KW-0472">Membrane</keyword>
<evidence type="ECO:0000256" key="1">
    <source>
        <dbReference type="ARBA" id="ARBA00022481"/>
    </source>
</evidence>
<gene>
    <name evidence="3" type="ORF">I6L31_08595</name>
</gene>
<protein>
    <submittedName>
        <fullName evidence="3">Prepilin-type N-terminal cleavage/methylation domain-containing protein</fullName>
    </submittedName>
</protein>
<keyword evidence="1" id="KW-0488">Methylation</keyword>
<evidence type="ECO:0000313" key="3">
    <source>
        <dbReference type="EMBL" id="QXZ21856.1"/>
    </source>
</evidence>
<keyword evidence="4" id="KW-1185">Reference proteome</keyword>
<dbReference type="InterPro" id="IPR045584">
    <property type="entry name" value="Pilin-like"/>
</dbReference>
<feature type="transmembrane region" description="Helical" evidence="2">
    <location>
        <begin position="6"/>
        <end position="30"/>
    </location>
</feature>
<dbReference type="Pfam" id="PF16732">
    <property type="entry name" value="ComP_DUS"/>
    <property type="match status" value="1"/>
</dbReference>
<dbReference type="InterPro" id="IPR012902">
    <property type="entry name" value="N_methyl_site"/>
</dbReference>